<dbReference type="GO" id="GO:0043682">
    <property type="term" value="F:P-type divalent copper transporter activity"/>
    <property type="evidence" value="ECO:0007669"/>
    <property type="project" value="TreeGrafter"/>
</dbReference>
<feature type="transmembrane region" description="Helical" evidence="10">
    <location>
        <begin position="89"/>
        <end position="111"/>
    </location>
</feature>
<evidence type="ECO:0000256" key="7">
    <source>
        <dbReference type="ARBA" id="ARBA00022967"/>
    </source>
</evidence>
<dbReference type="GO" id="GO:0055070">
    <property type="term" value="P:copper ion homeostasis"/>
    <property type="evidence" value="ECO:0007669"/>
    <property type="project" value="TreeGrafter"/>
</dbReference>
<dbReference type="GO" id="GO:0012505">
    <property type="term" value="C:endomembrane system"/>
    <property type="evidence" value="ECO:0007669"/>
    <property type="project" value="UniProtKB-SubCell"/>
</dbReference>
<dbReference type="FunFam" id="2.70.150.10:FF:000002">
    <property type="entry name" value="Copper-transporting ATPase 1, putative"/>
    <property type="match status" value="1"/>
</dbReference>
<name>A0A2S5EB15_9BACT</name>
<dbReference type="PROSITE" id="PS00154">
    <property type="entry name" value="ATPASE_E1_E2"/>
    <property type="match status" value="1"/>
</dbReference>
<comment type="subcellular location">
    <subcellularLocation>
        <location evidence="10">Cell membrane</location>
    </subcellularLocation>
    <subcellularLocation>
        <location evidence="1">Endomembrane system</location>
        <topology evidence="1">Multi-pass membrane protein</topology>
    </subcellularLocation>
</comment>
<feature type="transmembrane region" description="Helical" evidence="10">
    <location>
        <begin position="637"/>
        <end position="657"/>
    </location>
</feature>
<dbReference type="SFLD" id="SFLDF00027">
    <property type="entry name" value="p-type_atpase"/>
    <property type="match status" value="1"/>
</dbReference>
<dbReference type="GO" id="GO:0005886">
    <property type="term" value="C:plasma membrane"/>
    <property type="evidence" value="ECO:0007669"/>
    <property type="project" value="UniProtKB-SubCell"/>
</dbReference>
<sequence>MEMNTMNNSHNHENHHEHMVADFKKRFFVSLIFTIPVIILSPFFQDLFGYQIKFSFGETILLFISAFIYFYGGWPFLKGMGNEIKNKNPGMMTLIGIAITVSFIYSALVSLGLKGSTFYWELATLIDIMLIGHWIEMRSVMGASKALEELIKLMPNEAHLINNEEIRDIKTSDLKVGDIVLVKPGERIPLDGEIIKGETSIDESMITGESKPAYLKTGQEVIGGSINIDGSIQVKIQKVGKDTYLSQIYKLVKTAQQSKSRAQDLANKAAFWLTIISISTGTLTLIVWTLLGQPFSFSLERMVTVMVIACPHALGLAVPLVISRSTSIAAKKGLLIRNRKPFERFRKVEAVVFDKTGTLTEGKFEVREIITFSENYDKNTLLQIIASVESLSEHPIAQAIVEESKKNKIDTLEVNNFKSITGKGVEGNINGELYHAVSVEYLKDEGIPIPDENKKNKAVSTQVYLLKNKKEVLSVINLVDRIRPQSKATVRSLKELGIKTYMITGDNEEIAKYVSEELGLDGYYASVLPNEKAQKIKELREKRQTVAMVGDGVNDAPALVTADVGIAVGAGTDIAIESADIVLSTSNPQAILDLVHLSKSTYKKIIQNLAWATGYNVITIPLAAGVLYVIGILLSPMIGAVLMSLSAVIVSINANLLK</sequence>
<keyword evidence="6 10" id="KW-0067">ATP-binding</keyword>
<dbReference type="SFLD" id="SFLDS00003">
    <property type="entry name" value="Haloacid_Dehalogenase"/>
    <property type="match status" value="1"/>
</dbReference>
<feature type="transmembrane region" description="Helical" evidence="10">
    <location>
        <begin position="117"/>
        <end position="135"/>
    </location>
</feature>
<dbReference type="SUPFAM" id="SSF81653">
    <property type="entry name" value="Calcium ATPase, transduction domain A"/>
    <property type="match status" value="1"/>
</dbReference>
<evidence type="ECO:0000256" key="6">
    <source>
        <dbReference type="ARBA" id="ARBA00022840"/>
    </source>
</evidence>
<dbReference type="NCBIfam" id="TIGR01511">
    <property type="entry name" value="ATPase-IB1_Cu"/>
    <property type="match status" value="1"/>
</dbReference>
<comment type="similarity">
    <text evidence="2 10">Belongs to the cation transport ATPase (P-type) (TC 3.A.3) family. Type IB subfamily.</text>
</comment>
<evidence type="ECO:0000256" key="10">
    <source>
        <dbReference type="RuleBase" id="RU362081"/>
    </source>
</evidence>
<evidence type="ECO:0000256" key="5">
    <source>
        <dbReference type="ARBA" id="ARBA00022741"/>
    </source>
</evidence>
<accession>A0A2S5EB15</accession>
<dbReference type="EMBL" id="JALY01000249">
    <property type="protein sequence ID" value="POZ90225.1"/>
    <property type="molecule type" value="Genomic_DNA"/>
</dbReference>
<feature type="transmembrane region" description="Helical" evidence="10">
    <location>
        <begin position="609"/>
        <end position="631"/>
    </location>
</feature>
<dbReference type="SUPFAM" id="SSF81665">
    <property type="entry name" value="Calcium ATPase, transmembrane domain M"/>
    <property type="match status" value="1"/>
</dbReference>
<dbReference type="PRINTS" id="PR00119">
    <property type="entry name" value="CATATPASE"/>
</dbReference>
<protein>
    <submittedName>
        <fullName evidence="12">ATPase</fullName>
    </submittedName>
</protein>
<reference evidence="12 13" key="1">
    <citation type="submission" date="2014-01" db="EMBL/GenBank/DDBJ databases">
        <title>Comparative genomics of Petrotoga.</title>
        <authorList>
            <person name="Chow K."/>
            <person name="Charchuk R."/>
            <person name="Nesbo C.L."/>
        </authorList>
    </citation>
    <scope>NUCLEOTIDE SEQUENCE [LARGE SCALE GENOMIC DNA]</scope>
    <source>
        <strain evidence="12 13">DSM 16923</strain>
    </source>
</reference>
<dbReference type="Pfam" id="PF00702">
    <property type="entry name" value="Hydrolase"/>
    <property type="match status" value="1"/>
</dbReference>
<dbReference type="RefSeq" id="WP_103899151.1">
    <property type="nucleotide sequence ID" value="NZ_JALY01000249.1"/>
</dbReference>
<keyword evidence="13" id="KW-1185">Reference proteome</keyword>
<evidence type="ECO:0000256" key="4">
    <source>
        <dbReference type="ARBA" id="ARBA00022723"/>
    </source>
</evidence>
<keyword evidence="10" id="KW-1003">Cell membrane</keyword>
<feature type="transmembrane region" description="Helical" evidence="10">
    <location>
        <begin position="303"/>
        <end position="322"/>
    </location>
</feature>
<feature type="transmembrane region" description="Helical" evidence="10">
    <location>
        <begin position="56"/>
        <end position="77"/>
    </location>
</feature>
<dbReference type="Pfam" id="PF00122">
    <property type="entry name" value="E1-E2_ATPase"/>
    <property type="match status" value="1"/>
</dbReference>
<dbReference type="GO" id="GO:0005524">
    <property type="term" value="F:ATP binding"/>
    <property type="evidence" value="ECO:0007669"/>
    <property type="project" value="UniProtKB-UniRule"/>
</dbReference>
<dbReference type="PANTHER" id="PTHR43520:SF8">
    <property type="entry name" value="P-TYPE CU(+) TRANSPORTER"/>
    <property type="match status" value="1"/>
</dbReference>
<dbReference type="InterPro" id="IPR044492">
    <property type="entry name" value="P_typ_ATPase_HD_dom"/>
</dbReference>
<proteinExistence type="inferred from homology"/>
<keyword evidence="4 10" id="KW-0479">Metal-binding</keyword>
<dbReference type="NCBIfam" id="TIGR01494">
    <property type="entry name" value="ATPase_P-type"/>
    <property type="match status" value="1"/>
</dbReference>
<keyword evidence="5 10" id="KW-0547">Nucleotide-binding</keyword>
<dbReference type="Gene3D" id="3.40.50.1000">
    <property type="entry name" value="HAD superfamily/HAD-like"/>
    <property type="match status" value="1"/>
</dbReference>
<evidence type="ECO:0000256" key="2">
    <source>
        <dbReference type="ARBA" id="ARBA00006024"/>
    </source>
</evidence>
<dbReference type="Proteomes" id="UP000236950">
    <property type="component" value="Unassembled WGS sequence"/>
</dbReference>
<dbReference type="InterPro" id="IPR027256">
    <property type="entry name" value="P-typ_ATPase_IB"/>
</dbReference>
<dbReference type="GO" id="GO:0005507">
    <property type="term" value="F:copper ion binding"/>
    <property type="evidence" value="ECO:0007669"/>
    <property type="project" value="TreeGrafter"/>
</dbReference>
<dbReference type="GO" id="GO:0016887">
    <property type="term" value="F:ATP hydrolysis activity"/>
    <property type="evidence" value="ECO:0007669"/>
    <property type="project" value="InterPro"/>
</dbReference>
<evidence type="ECO:0000256" key="9">
    <source>
        <dbReference type="ARBA" id="ARBA00023136"/>
    </source>
</evidence>
<dbReference type="PRINTS" id="PR00120">
    <property type="entry name" value="HATPASE"/>
</dbReference>
<keyword evidence="8 10" id="KW-1133">Transmembrane helix</keyword>
<feature type="transmembrane region" description="Helical" evidence="10">
    <location>
        <begin position="269"/>
        <end position="291"/>
    </location>
</feature>
<dbReference type="InterPro" id="IPR036412">
    <property type="entry name" value="HAD-like_sf"/>
</dbReference>
<keyword evidence="9 10" id="KW-0472">Membrane</keyword>
<evidence type="ECO:0000256" key="3">
    <source>
        <dbReference type="ARBA" id="ARBA00022692"/>
    </source>
</evidence>
<dbReference type="NCBIfam" id="TIGR01525">
    <property type="entry name" value="ATPase-IB_hvy"/>
    <property type="match status" value="1"/>
</dbReference>
<dbReference type="InterPro" id="IPR023214">
    <property type="entry name" value="HAD_sf"/>
</dbReference>
<gene>
    <name evidence="12" type="ORF">AA81_11770</name>
</gene>
<organism evidence="12 13">
    <name type="scientific">Petrotoga halophila DSM 16923</name>
    <dbReference type="NCBI Taxonomy" id="1122953"/>
    <lineage>
        <taxon>Bacteria</taxon>
        <taxon>Thermotogati</taxon>
        <taxon>Thermotogota</taxon>
        <taxon>Thermotogae</taxon>
        <taxon>Petrotogales</taxon>
        <taxon>Petrotogaceae</taxon>
        <taxon>Petrotoga</taxon>
    </lineage>
</organism>
<dbReference type="InterPro" id="IPR023299">
    <property type="entry name" value="ATPase_P-typ_cyto_dom_N"/>
</dbReference>
<evidence type="ECO:0000259" key="11">
    <source>
        <dbReference type="Pfam" id="PF00122"/>
    </source>
</evidence>
<evidence type="ECO:0000313" key="12">
    <source>
        <dbReference type="EMBL" id="POZ90225.1"/>
    </source>
</evidence>
<feature type="transmembrane region" description="Helical" evidence="10">
    <location>
        <begin position="27"/>
        <end position="44"/>
    </location>
</feature>
<dbReference type="SUPFAM" id="SSF56784">
    <property type="entry name" value="HAD-like"/>
    <property type="match status" value="1"/>
</dbReference>
<dbReference type="InterPro" id="IPR018303">
    <property type="entry name" value="ATPase_P-typ_P_site"/>
</dbReference>
<feature type="domain" description="P-type ATPase A" evidence="11">
    <location>
        <begin position="153"/>
        <end position="253"/>
    </location>
</feature>
<dbReference type="Gene3D" id="3.40.1110.10">
    <property type="entry name" value="Calcium-transporting ATPase, cytoplasmic domain N"/>
    <property type="match status" value="1"/>
</dbReference>
<evidence type="ECO:0000256" key="8">
    <source>
        <dbReference type="ARBA" id="ARBA00022989"/>
    </source>
</evidence>
<dbReference type="InterPro" id="IPR059000">
    <property type="entry name" value="ATPase_P-type_domA"/>
</dbReference>
<dbReference type="Gene3D" id="2.70.150.10">
    <property type="entry name" value="Calcium-transporting ATPase, cytoplasmic transduction domain A"/>
    <property type="match status" value="1"/>
</dbReference>
<evidence type="ECO:0000256" key="1">
    <source>
        <dbReference type="ARBA" id="ARBA00004127"/>
    </source>
</evidence>
<dbReference type="InterPro" id="IPR008250">
    <property type="entry name" value="ATPase_P-typ_transduc_dom_A_sf"/>
</dbReference>
<dbReference type="SFLD" id="SFLDG00002">
    <property type="entry name" value="C1.7:_P-type_atpase_like"/>
    <property type="match status" value="1"/>
</dbReference>
<dbReference type="InterPro" id="IPR023298">
    <property type="entry name" value="ATPase_P-typ_TM_dom_sf"/>
</dbReference>
<comment type="caution">
    <text evidence="12">The sequence shown here is derived from an EMBL/GenBank/DDBJ whole genome shotgun (WGS) entry which is preliminary data.</text>
</comment>
<keyword evidence="3 10" id="KW-0812">Transmembrane</keyword>
<dbReference type="AlphaFoldDB" id="A0A2S5EB15"/>
<keyword evidence="7" id="KW-1278">Translocase</keyword>
<evidence type="ECO:0000313" key="13">
    <source>
        <dbReference type="Proteomes" id="UP000236950"/>
    </source>
</evidence>
<dbReference type="PANTHER" id="PTHR43520">
    <property type="entry name" value="ATP7, ISOFORM B"/>
    <property type="match status" value="1"/>
</dbReference>
<dbReference type="InterPro" id="IPR001757">
    <property type="entry name" value="P_typ_ATPase"/>
</dbReference>